<protein>
    <submittedName>
        <fullName evidence="1">Uncharacterized protein</fullName>
    </submittedName>
</protein>
<comment type="caution">
    <text evidence="1">The sequence shown here is derived from an EMBL/GenBank/DDBJ whole genome shotgun (WGS) entry which is preliminary data.</text>
</comment>
<gene>
    <name evidence="1" type="ORF">SAMN06265222_102289</name>
</gene>
<sequence length="81" mass="8957">MTRRPAAVAKALVGDVDMLSVRTHCGIKDVIACMGTTDQVSRARSGARRHDVVWGSMWYVGGYQHFSSSMSSGFFQEHVHE</sequence>
<reference evidence="1 2" key="1">
    <citation type="submission" date="2017-05" db="EMBL/GenBank/DDBJ databases">
        <authorList>
            <person name="Varghese N."/>
            <person name="Submissions S."/>
        </authorList>
    </citation>
    <scope>NUCLEOTIDE SEQUENCE [LARGE SCALE GENOMIC DNA]</scope>
    <source>
        <strain evidence="1 2">DSM 25457</strain>
    </source>
</reference>
<keyword evidence="2" id="KW-1185">Reference proteome</keyword>
<dbReference type="Proteomes" id="UP001158067">
    <property type="component" value="Unassembled WGS sequence"/>
</dbReference>
<organism evidence="1 2">
    <name type="scientific">Neorhodopirellula lusitana</name>
    <dbReference type="NCBI Taxonomy" id="445327"/>
    <lineage>
        <taxon>Bacteria</taxon>
        <taxon>Pseudomonadati</taxon>
        <taxon>Planctomycetota</taxon>
        <taxon>Planctomycetia</taxon>
        <taxon>Pirellulales</taxon>
        <taxon>Pirellulaceae</taxon>
        <taxon>Neorhodopirellula</taxon>
    </lineage>
</organism>
<dbReference type="RefSeq" id="WP_283431610.1">
    <property type="nucleotide sequence ID" value="NZ_FXUG01000002.1"/>
</dbReference>
<evidence type="ECO:0000313" key="2">
    <source>
        <dbReference type="Proteomes" id="UP001158067"/>
    </source>
</evidence>
<accession>A0ABY1PTY3</accession>
<name>A0ABY1PTY3_9BACT</name>
<evidence type="ECO:0000313" key="1">
    <source>
        <dbReference type="EMBL" id="SMP47388.1"/>
    </source>
</evidence>
<dbReference type="EMBL" id="FXUG01000002">
    <property type="protein sequence ID" value="SMP47388.1"/>
    <property type="molecule type" value="Genomic_DNA"/>
</dbReference>
<proteinExistence type="predicted"/>